<dbReference type="PANTHER" id="PTHR37549:SF1">
    <property type="entry name" value="LIPOPROTEIN LPRI"/>
    <property type="match status" value="1"/>
</dbReference>
<comment type="caution">
    <text evidence="3">The sequence shown here is derived from an EMBL/GenBank/DDBJ whole genome shotgun (WGS) entry which is preliminary data.</text>
</comment>
<evidence type="ECO:0000256" key="1">
    <source>
        <dbReference type="SAM" id="SignalP"/>
    </source>
</evidence>
<proteinExistence type="predicted"/>
<reference evidence="2" key="1">
    <citation type="journal article" date="2014" name="Int. J. Syst. Evol. Microbiol.">
        <title>Complete genome of a new Firmicutes species belonging to the dominant human colonic microbiota ('Ruminococcus bicirculans') reveals two chromosomes and a selective capacity to utilize plant glucans.</title>
        <authorList>
            <consortium name="NISC Comparative Sequencing Program"/>
            <person name="Wegmann U."/>
            <person name="Louis P."/>
            <person name="Goesmann A."/>
            <person name="Henrissat B."/>
            <person name="Duncan S.H."/>
            <person name="Flint H.J."/>
        </authorList>
    </citation>
    <scope>NUCLEOTIDE SEQUENCE</scope>
    <source>
        <strain evidence="2">KCTC 62575</strain>
    </source>
</reference>
<evidence type="ECO:0000313" key="3">
    <source>
        <dbReference type="EMBL" id="RFC83539.1"/>
    </source>
</evidence>
<keyword evidence="5" id="KW-1185">Reference proteome</keyword>
<protein>
    <submittedName>
        <fullName evidence="2">Lysozyme inhibitor LprI family protein</fullName>
    </submittedName>
</protein>
<dbReference type="PANTHER" id="PTHR37549">
    <property type="entry name" value="LIPOPROTEIN LPRI"/>
    <property type="match status" value="1"/>
</dbReference>
<dbReference type="Gene3D" id="1.20.1270.180">
    <property type="match status" value="1"/>
</dbReference>
<reference evidence="2" key="4">
    <citation type="submission" date="2024-09" db="EMBL/GenBank/DDBJ databases">
        <authorList>
            <person name="Sun Q."/>
            <person name="Mori K."/>
        </authorList>
    </citation>
    <scope>NUCLEOTIDE SEQUENCE</scope>
    <source>
        <strain evidence="2">KCTC 62575</strain>
    </source>
</reference>
<name>A0A371YPY5_9GAMM</name>
<evidence type="ECO:0000313" key="4">
    <source>
        <dbReference type="Proteomes" id="UP000240957"/>
    </source>
</evidence>
<gene>
    <name evidence="2" type="ORF">ACFODO_09530</name>
    <name evidence="3" type="ORF">C9E89_010935</name>
</gene>
<dbReference type="Proteomes" id="UP000240957">
    <property type="component" value="Unassembled WGS sequence"/>
</dbReference>
<dbReference type="RefSeq" id="WP_107008426.1">
    <property type="nucleotide sequence ID" value="NZ_JAVIDQ010000014.1"/>
</dbReference>
<feature type="chain" id="PRO_5016903620" evidence="1">
    <location>
        <begin position="24"/>
        <end position="116"/>
    </location>
</feature>
<accession>A0A371YPY5</accession>
<feature type="signal peptide" evidence="1">
    <location>
        <begin position="1"/>
        <end position="23"/>
    </location>
</feature>
<dbReference type="EMBL" id="PYIX02000016">
    <property type="protein sequence ID" value="RFC83539.1"/>
    <property type="molecule type" value="Genomic_DNA"/>
</dbReference>
<dbReference type="Proteomes" id="UP001595455">
    <property type="component" value="Unassembled WGS sequence"/>
</dbReference>
<dbReference type="OrthoDB" id="5957809at2"/>
<dbReference type="GO" id="GO:0005576">
    <property type="term" value="C:extracellular region"/>
    <property type="evidence" value="ECO:0007669"/>
    <property type="project" value="TreeGrafter"/>
</dbReference>
<organism evidence="3 4">
    <name type="scientific">Acinetobacter sichuanensis</name>
    <dbReference type="NCBI Taxonomy" id="2136183"/>
    <lineage>
        <taxon>Bacteria</taxon>
        <taxon>Pseudomonadati</taxon>
        <taxon>Pseudomonadota</taxon>
        <taxon>Gammaproteobacteria</taxon>
        <taxon>Moraxellales</taxon>
        <taxon>Moraxellaceae</taxon>
        <taxon>Acinetobacter</taxon>
    </lineage>
</organism>
<dbReference type="AlphaFoldDB" id="A0A371YPY5"/>
<evidence type="ECO:0000313" key="5">
    <source>
        <dbReference type="Proteomes" id="UP001595455"/>
    </source>
</evidence>
<sequence>MINKKLCGVIYLASIFLLSNTQAASFKCDAAKTKTEHAICEHRVLNDADVKMATTYNIIRKLVPMGTRGVIQDQQVKWLQLRDQCQDNVKCLSDVYQMRQQKLDIYMDRVYKQGPF</sequence>
<reference evidence="5" key="3">
    <citation type="journal article" date="2019" name="Int. J. Syst. Evol. Microbiol.">
        <title>The Global Catalogue of Microorganisms (GCM) 10K type strain sequencing project: providing services to taxonomists for standard genome sequencing and annotation.</title>
        <authorList>
            <consortium name="The Broad Institute Genomics Platform"/>
            <consortium name="The Broad Institute Genome Sequencing Center for Infectious Disease"/>
            <person name="Wu L."/>
            <person name="Ma J."/>
        </authorList>
    </citation>
    <scope>NUCLEOTIDE SEQUENCE [LARGE SCALE GENOMIC DNA]</scope>
    <source>
        <strain evidence="5">KCTC 62575</strain>
    </source>
</reference>
<keyword evidence="1" id="KW-0732">Signal</keyword>
<evidence type="ECO:0000313" key="2">
    <source>
        <dbReference type="EMBL" id="MFC2995505.1"/>
    </source>
</evidence>
<dbReference type="InterPro" id="IPR052755">
    <property type="entry name" value="Lysozyme_Inhibitor_LprI"/>
</dbReference>
<reference evidence="3 4" key="2">
    <citation type="submission" date="2018-08" db="EMBL/GenBank/DDBJ databases">
        <title>The draft genome of Acinetobacter sichuanensis strain WCHAc060041.</title>
        <authorList>
            <person name="Qin J."/>
            <person name="Feng Y."/>
            <person name="Zong Z."/>
        </authorList>
    </citation>
    <scope>NUCLEOTIDE SEQUENCE [LARGE SCALE GENOMIC DNA]</scope>
    <source>
        <strain evidence="3 4">WCHAc060041</strain>
    </source>
</reference>
<dbReference type="EMBL" id="JBHRSF010000030">
    <property type="protein sequence ID" value="MFC2995505.1"/>
    <property type="molecule type" value="Genomic_DNA"/>
</dbReference>